<dbReference type="AlphaFoldDB" id="A0A9D4Q0I1"/>
<name>A0A9D4Q0I1_RHISA</name>
<evidence type="ECO:0000313" key="2">
    <source>
        <dbReference type="Proteomes" id="UP000821837"/>
    </source>
</evidence>
<dbReference type="Proteomes" id="UP000821837">
    <property type="component" value="Chromosome 3"/>
</dbReference>
<evidence type="ECO:0000313" key="1">
    <source>
        <dbReference type="EMBL" id="KAH7962267.1"/>
    </source>
</evidence>
<accession>A0A9D4Q0I1</accession>
<proteinExistence type="predicted"/>
<organism evidence="1 2">
    <name type="scientific">Rhipicephalus sanguineus</name>
    <name type="common">Brown dog tick</name>
    <name type="synonym">Ixodes sanguineus</name>
    <dbReference type="NCBI Taxonomy" id="34632"/>
    <lineage>
        <taxon>Eukaryota</taxon>
        <taxon>Metazoa</taxon>
        <taxon>Ecdysozoa</taxon>
        <taxon>Arthropoda</taxon>
        <taxon>Chelicerata</taxon>
        <taxon>Arachnida</taxon>
        <taxon>Acari</taxon>
        <taxon>Parasitiformes</taxon>
        <taxon>Ixodida</taxon>
        <taxon>Ixodoidea</taxon>
        <taxon>Ixodidae</taxon>
        <taxon>Rhipicephalinae</taxon>
        <taxon>Rhipicephalus</taxon>
        <taxon>Rhipicephalus</taxon>
    </lineage>
</organism>
<gene>
    <name evidence="1" type="ORF">HPB52_015129</name>
</gene>
<sequence>MCHPEATGELPEGGEIRFLDLKIAFGAEHTCWEYSPRSKKDLLPFSSHHSKLKKAGFSDQFLSGLAEALLKEHRKTASNAPLGVGRGGLYASIRLEARGVKTTLIFSPMSPRYVDDTANDRECYQWNAVSCRVRATPTNPANACRLPLRRF</sequence>
<keyword evidence="2" id="KW-1185">Reference proteome</keyword>
<protein>
    <submittedName>
        <fullName evidence="1">Uncharacterized protein</fullName>
    </submittedName>
</protein>
<dbReference type="EMBL" id="JABSTV010001249">
    <property type="protein sequence ID" value="KAH7962267.1"/>
    <property type="molecule type" value="Genomic_DNA"/>
</dbReference>
<comment type="caution">
    <text evidence="1">The sequence shown here is derived from an EMBL/GenBank/DDBJ whole genome shotgun (WGS) entry which is preliminary data.</text>
</comment>
<reference evidence="1" key="2">
    <citation type="submission" date="2021-09" db="EMBL/GenBank/DDBJ databases">
        <authorList>
            <person name="Jia N."/>
            <person name="Wang J."/>
            <person name="Shi W."/>
            <person name="Du L."/>
            <person name="Sun Y."/>
            <person name="Zhan W."/>
            <person name="Jiang J."/>
            <person name="Wang Q."/>
            <person name="Zhang B."/>
            <person name="Ji P."/>
            <person name="Sakyi L.B."/>
            <person name="Cui X."/>
            <person name="Yuan T."/>
            <person name="Jiang B."/>
            <person name="Yang W."/>
            <person name="Lam T.T.-Y."/>
            <person name="Chang Q."/>
            <person name="Ding S."/>
            <person name="Wang X."/>
            <person name="Zhu J."/>
            <person name="Ruan X."/>
            <person name="Zhao L."/>
            <person name="Wei J."/>
            <person name="Que T."/>
            <person name="Du C."/>
            <person name="Cheng J."/>
            <person name="Dai P."/>
            <person name="Han X."/>
            <person name="Huang E."/>
            <person name="Gao Y."/>
            <person name="Liu J."/>
            <person name="Shao H."/>
            <person name="Ye R."/>
            <person name="Li L."/>
            <person name="Wei W."/>
            <person name="Wang X."/>
            <person name="Wang C."/>
            <person name="Huo Q."/>
            <person name="Li W."/>
            <person name="Guo W."/>
            <person name="Chen H."/>
            <person name="Chen S."/>
            <person name="Zhou L."/>
            <person name="Zhou L."/>
            <person name="Ni X."/>
            <person name="Tian J."/>
            <person name="Zhou Y."/>
            <person name="Sheng Y."/>
            <person name="Liu T."/>
            <person name="Pan Y."/>
            <person name="Xia L."/>
            <person name="Li J."/>
            <person name="Zhao F."/>
            <person name="Cao W."/>
        </authorList>
    </citation>
    <scope>NUCLEOTIDE SEQUENCE</scope>
    <source>
        <strain evidence="1">Rsan-2018</strain>
        <tissue evidence="1">Larvae</tissue>
    </source>
</reference>
<reference evidence="1" key="1">
    <citation type="journal article" date="2020" name="Cell">
        <title>Large-Scale Comparative Analyses of Tick Genomes Elucidate Their Genetic Diversity and Vector Capacities.</title>
        <authorList>
            <consortium name="Tick Genome and Microbiome Consortium (TIGMIC)"/>
            <person name="Jia N."/>
            <person name="Wang J."/>
            <person name="Shi W."/>
            <person name="Du L."/>
            <person name="Sun Y."/>
            <person name="Zhan W."/>
            <person name="Jiang J.F."/>
            <person name="Wang Q."/>
            <person name="Zhang B."/>
            <person name="Ji P."/>
            <person name="Bell-Sakyi L."/>
            <person name="Cui X.M."/>
            <person name="Yuan T.T."/>
            <person name="Jiang B.G."/>
            <person name="Yang W.F."/>
            <person name="Lam T.T."/>
            <person name="Chang Q.C."/>
            <person name="Ding S.J."/>
            <person name="Wang X.J."/>
            <person name="Zhu J.G."/>
            <person name="Ruan X.D."/>
            <person name="Zhao L."/>
            <person name="Wei J.T."/>
            <person name="Ye R.Z."/>
            <person name="Que T.C."/>
            <person name="Du C.H."/>
            <person name="Zhou Y.H."/>
            <person name="Cheng J.X."/>
            <person name="Dai P.F."/>
            <person name="Guo W.B."/>
            <person name="Han X.H."/>
            <person name="Huang E.J."/>
            <person name="Li L.F."/>
            <person name="Wei W."/>
            <person name="Gao Y.C."/>
            <person name="Liu J.Z."/>
            <person name="Shao H.Z."/>
            <person name="Wang X."/>
            <person name="Wang C.C."/>
            <person name="Yang T.C."/>
            <person name="Huo Q.B."/>
            <person name="Li W."/>
            <person name="Chen H.Y."/>
            <person name="Chen S.E."/>
            <person name="Zhou L.G."/>
            <person name="Ni X.B."/>
            <person name="Tian J.H."/>
            <person name="Sheng Y."/>
            <person name="Liu T."/>
            <person name="Pan Y.S."/>
            <person name="Xia L.Y."/>
            <person name="Li J."/>
            <person name="Zhao F."/>
            <person name="Cao W.C."/>
        </authorList>
    </citation>
    <scope>NUCLEOTIDE SEQUENCE</scope>
    <source>
        <strain evidence="1">Rsan-2018</strain>
    </source>
</reference>